<dbReference type="GO" id="GO:0004672">
    <property type="term" value="F:protein kinase activity"/>
    <property type="evidence" value="ECO:0007669"/>
    <property type="project" value="InterPro"/>
</dbReference>
<feature type="domain" description="Protein kinase" evidence="1">
    <location>
        <begin position="1"/>
        <end position="79"/>
    </location>
</feature>
<feature type="non-terminal residue" evidence="2">
    <location>
        <position position="1"/>
    </location>
</feature>
<keyword evidence="3" id="KW-1185">Reference proteome</keyword>
<dbReference type="InterPro" id="IPR011009">
    <property type="entry name" value="Kinase-like_dom_sf"/>
</dbReference>
<evidence type="ECO:0000313" key="2">
    <source>
        <dbReference type="EMBL" id="EFJ22858.1"/>
    </source>
</evidence>
<dbReference type="Pfam" id="PF00069">
    <property type="entry name" value="Pkinase"/>
    <property type="match status" value="1"/>
</dbReference>
<dbReference type="SUPFAM" id="SSF56112">
    <property type="entry name" value="Protein kinase-like (PK-like)"/>
    <property type="match status" value="1"/>
</dbReference>
<feature type="non-terminal residue" evidence="2">
    <location>
        <position position="84"/>
    </location>
</feature>
<dbReference type="InterPro" id="IPR000719">
    <property type="entry name" value="Prot_kinase_dom"/>
</dbReference>
<dbReference type="PANTHER" id="PTHR44167:SF18">
    <property type="entry name" value="PROTEIN KINASE DOMAIN-CONTAINING PROTEIN"/>
    <property type="match status" value="1"/>
</dbReference>
<dbReference type="eggNOG" id="KOG0583">
    <property type="taxonomic scope" value="Eukaryota"/>
</dbReference>
<organism evidence="3">
    <name type="scientific">Selaginella moellendorffii</name>
    <name type="common">Spikemoss</name>
    <dbReference type="NCBI Taxonomy" id="88036"/>
    <lineage>
        <taxon>Eukaryota</taxon>
        <taxon>Viridiplantae</taxon>
        <taxon>Streptophyta</taxon>
        <taxon>Embryophyta</taxon>
        <taxon>Tracheophyta</taxon>
        <taxon>Lycopodiopsida</taxon>
        <taxon>Selaginellales</taxon>
        <taxon>Selaginellaceae</taxon>
        <taxon>Selaginella</taxon>
    </lineage>
</organism>
<dbReference type="Proteomes" id="UP000001514">
    <property type="component" value="Unassembled WGS sequence"/>
</dbReference>
<dbReference type="AlphaFoldDB" id="D8RY79"/>
<dbReference type="Gramene" id="EFJ22858">
    <property type="protein sequence ID" value="EFJ22858"/>
    <property type="gene ID" value="SELMODRAFT_8348"/>
</dbReference>
<proteinExistence type="predicted"/>
<dbReference type="InParanoid" id="D8RY79"/>
<dbReference type="HOGENOM" id="CLU_2534244_0_0_1"/>
<dbReference type="KEGG" id="smo:SELMODRAFT_8348"/>
<dbReference type="Gene3D" id="1.10.510.10">
    <property type="entry name" value="Transferase(Phosphotransferase) domain 1"/>
    <property type="match status" value="1"/>
</dbReference>
<reference evidence="2 3" key="1">
    <citation type="journal article" date="2011" name="Science">
        <title>The Selaginella genome identifies genetic changes associated with the evolution of vascular plants.</title>
        <authorList>
            <person name="Banks J.A."/>
            <person name="Nishiyama T."/>
            <person name="Hasebe M."/>
            <person name="Bowman J.L."/>
            <person name="Gribskov M."/>
            <person name="dePamphilis C."/>
            <person name="Albert V.A."/>
            <person name="Aono N."/>
            <person name="Aoyama T."/>
            <person name="Ambrose B.A."/>
            <person name="Ashton N.W."/>
            <person name="Axtell M.J."/>
            <person name="Barker E."/>
            <person name="Barker M.S."/>
            <person name="Bennetzen J.L."/>
            <person name="Bonawitz N.D."/>
            <person name="Chapple C."/>
            <person name="Cheng C."/>
            <person name="Correa L.G."/>
            <person name="Dacre M."/>
            <person name="DeBarry J."/>
            <person name="Dreyer I."/>
            <person name="Elias M."/>
            <person name="Engstrom E.M."/>
            <person name="Estelle M."/>
            <person name="Feng L."/>
            <person name="Finet C."/>
            <person name="Floyd S.K."/>
            <person name="Frommer W.B."/>
            <person name="Fujita T."/>
            <person name="Gramzow L."/>
            <person name="Gutensohn M."/>
            <person name="Harholt J."/>
            <person name="Hattori M."/>
            <person name="Heyl A."/>
            <person name="Hirai T."/>
            <person name="Hiwatashi Y."/>
            <person name="Ishikawa M."/>
            <person name="Iwata M."/>
            <person name="Karol K.G."/>
            <person name="Koehler B."/>
            <person name="Kolukisaoglu U."/>
            <person name="Kubo M."/>
            <person name="Kurata T."/>
            <person name="Lalonde S."/>
            <person name="Li K."/>
            <person name="Li Y."/>
            <person name="Litt A."/>
            <person name="Lyons E."/>
            <person name="Manning G."/>
            <person name="Maruyama T."/>
            <person name="Michael T.P."/>
            <person name="Mikami K."/>
            <person name="Miyazaki S."/>
            <person name="Morinaga S."/>
            <person name="Murata T."/>
            <person name="Mueller-Roeber B."/>
            <person name="Nelson D.R."/>
            <person name="Obara M."/>
            <person name="Oguri Y."/>
            <person name="Olmstead R.G."/>
            <person name="Onodera N."/>
            <person name="Petersen B.L."/>
            <person name="Pils B."/>
            <person name="Prigge M."/>
            <person name="Rensing S.A."/>
            <person name="Riano-Pachon D.M."/>
            <person name="Roberts A.W."/>
            <person name="Sato Y."/>
            <person name="Scheller H.V."/>
            <person name="Schulz B."/>
            <person name="Schulz C."/>
            <person name="Shakirov E.V."/>
            <person name="Shibagaki N."/>
            <person name="Shinohara N."/>
            <person name="Shippen D.E."/>
            <person name="Soerensen I."/>
            <person name="Sotooka R."/>
            <person name="Sugimoto N."/>
            <person name="Sugita M."/>
            <person name="Sumikawa N."/>
            <person name="Tanurdzic M."/>
            <person name="Theissen G."/>
            <person name="Ulvskov P."/>
            <person name="Wakazuki S."/>
            <person name="Weng J.K."/>
            <person name="Willats W.W."/>
            <person name="Wipf D."/>
            <person name="Wolf P.G."/>
            <person name="Yang L."/>
            <person name="Zimmer A.D."/>
            <person name="Zhu Q."/>
            <person name="Mitros T."/>
            <person name="Hellsten U."/>
            <person name="Loque D."/>
            <person name="Otillar R."/>
            <person name="Salamov A."/>
            <person name="Schmutz J."/>
            <person name="Shapiro H."/>
            <person name="Lindquist E."/>
            <person name="Lucas S."/>
            <person name="Rokhsar D."/>
            <person name="Grigoriev I.V."/>
        </authorList>
    </citation>
    <scope>NUCLEOTIDE SEQUENCE [LARGE SCALE GENOMIC DNA]</scope>
</reference>
<dbReference type="PANTHER" id="PTHR44167">
    <property type="entry name" value="OVARIAN-SPECIFIC SERINE/THREONINE-PROTEIN KINASE LOK-RELATED"/>
    <property type="match status" value="1"/>
</dbReference>
<dbReference type="STRING" id="88036.D8RY79"/>
<evidence type="ECO:0000313" key="3">
    <source>
        <dbReference type="Proteomes" id="UP000001514"/>
    </source>
</evidence>
<accession>D8RY79</accession>
<gene>
    <name evidence="2" type="ORF">SELMODRAFT_8348</name>
</gene>
<protein>
    <recommendedName>
        <fullName evidence="1">Protein kinase domain-containing protein</fullName>
    </recommendedName>
</protein>
<dbReference type="PROSITE" id="PS50011">
    <property type="entry name" value="PROTEIN_KINASE_DOM"/>
    <property type="match status" value="1"/>
</dbReference>
<sequence>GTWNYMAPEMIFQGSYDERVDVYALGLILYFMLELKTPEDRKIDFQQCPAAAMDLINKMIDNDPAKRITLDEALRHPFLQHHHK</sequence>
<dbReference type="EMBL" id="GL377594">
    <property type="protein sequence ID" value="EFJ22858.1"/>
    <property type="molecule type" value="Genomic_DNA"/>
</dbReference>
<name>D8RY79_SELML</name>
<dbReference type="GO" id="GO:0005524">
    <property type="term" value="F:ATP binding"/>
    <property type="evidence" value="ECO:0007669"/>
    <property type="project" value="InterPro"/>
</dbReference>
<evidence type="ECO:0000259" key="1">
    <source>
        <dbReference type="PROSITE" id="PS50011"/>
    </source>
</evidence>